<feature type="region of interest" description="Disordered" evidence="22">
    <location>
        <begin position="129"/>
        <end position="178"/>
    </location>
</feature>
<evidence type="ECO:0000256" key="5">
    <source>
        <dbReference type="ARBA" id="ARBA00022692"/>
    </source>
</evidence>
<dbReference type="Gene3D" id="1.50.10.10">
    <property type="match status" value="1"/>
</dbReference>
<evidence type="ECO:0000256" key="21">
    <source>
        <dbReference type="RuleBase" id="RU361193"/>
    </source>
</evidence>
<keyword evidence="11 23" id="KW-1133">Transmembrane helix</keyword>
<dbReference type="SUPFAM" id="SSF48225">
    <property type="entry name" value="Seven-hairpin glycosidases"/>
    <property type="match status" value="1"/>
</dbReference>
<evidence type="ECO:0000256" key="8">
    <source>
        <dbReference type="ARBA" id="ARBA00022824"/>
    </source>
</evidence>
<keyword evidence="25" id="KW-1185">Reference proteome</keyword>
<comment type="pathway">
    <text evidence="3">Protein modification; protein glycosylation.</text>
</comment>
<dbReference type="GO" id="GO:0004571">
    <property type="term" value="F:mannosyl-oligosaccharide 1,2-alpha-mannosidase activity"/>
    <property type="evidence" value="ECO:0007669"/>
    <property type="project" value="UniProtKB-EC"/>
</dbReference>
<feature type="active site" description="Proton donor" evidence="18">
    <location>
        <position position="544"/>
    </location>
</feature>
<evidence type="ECO:0000256" key="9">
    <source>
        <dbReference type="ARBA" id="ARBA00022837"/>
    </source>
</evidence>
<evidence type="ECO:0000256" key="4">
    <source>
        <dbReference type="ARBA" id="ARBA00007658"/>
    </source>
</evidence>
<dbReference type="OrthoDB" id="8118055at2759"/>
<evidence type="ECO:0000256" key="13">
    <source>
        <dbReference type="ARBA" id="ARBA00023157"/>
    </source>
</evidence>
<evidence type="ECO:0000256" key="3">
    <source>
        <dbReference type="ARBA" id="ARBA00004922"/>
    </source>
</evidence>
<dbReference type="GO" id="GO:0034976">
    <property type="term" value="P:response to endoplasmic reticulum stress"/>
    <property type="evidence" value="ECO:0007669"/>
    <property type="project" value="UniProtKB-ARBA"/>
</dbReference>
<name>A0A1D1V5N4_RAMVA</name>
<dbReference type="GO" id="GO:0010498">
    <property type="term" value="P:proteasomal protein catabolic process"/>
    <property type="evidence" value="ECO:0007669"/>
    <property type="project" value="UniProtKB-ARBA"/>
</dbReference>
<evidence type="ECO:0000256" key="16">
    <source>
        <dbReference type="ARBA" id="ARBA00048605"/>
    </source>
</evidence>
<comment type="similarity">
    <text evidence="4 21">Belongs to the glycosyl hydrolase 47 family.</text>
</comment>
<evidence type="ECO:0000256" key="6">
    <source>
        <dbReference type="ARBA" id="ARBA00022723"/>
    </source>
</evidence>
<dbReference type="InterPro" id="IPR012341">
    <property type="entry name" value="6hp_glycosidase-like_sf"/>
</dbReference>
<dbReference type="InterPro" id="IPR036026">
    <property type="entry name" value="Seven-hairpin_glycosidases"/>
</dbReference>
<keyword evidence="8" id="KW-0256">Endoplasmic reticulum</keyword>
<comment type="catalytic activity">
    <reaction evidence="15">
        <text>N(4)-(alpha-D-Man-(1-&gt;2)-alpha-D-Man-(1-&gt;2)-alpha-D-Man-(1-&gt;3)-[alpha-D-Man-(1-&gt;3)-[alpha-D-Man-(1-&gt;2)-alpha-D-Man-(1-&gt;6)]-alpha-D-Man-(1-&gt;6)]-beta-D-Man-(1-&gt;4)-beta-D-GlcNAc-(1-&gt;4)-beta-D-GlcNAc)-L-asparaginyl-[protein] (N-glucan mannose isomer 8A1,2,3B1,3) + 3 H2O = N(4)-(alpha-D-Man-(1-&gt;3)-[alpha-D-Man-(1-&gt;3)-[alpha-D-Man-(1-&gt;6)]-alpha-D-Man-(1-&gt;6)]-beta-D-Man-(1-&gt;4)-beta-D-GlcNAc-(1-&gt;4)-beta-D-GlcNAc)-L-asparaginyl-[protein] (N-glucan mannose isomer 5A1,2) + 3 beta-D-mannose</text>
        <dbReference type="Rhea" id="RHEA:56028"/>
        <dbReference type="Rhea" id="RHEA-COMP:14358"/>
        <dbReference type="Rhea" id="RHEA-COMP:14367"/>
        <dbReference type="ChEBI" id="CHEBI:15377"/>
        <dbReference type="ChEBI" id="CHEBI:28563"/>
        <dbReference type="ChEBI" id="CHEBI:59087"/>
        <dbReference type="ChEBI" id="CHEBI:60628"/>
        <dbReference type="EC" id="3.2.1.113"/>
    </reaction>
</comment>
<evidence type="ECO:0000256" key="11">
    <source>
        <dbReference type="ARBA" id="ARBA00022989"/>
    </source>
</evidence>
<comment type="caution">
    <text evidence="24">The sequence shown here is derived from an EMBL/GenBank/DDBJ whole genome shotgun (WGS) entry which is preliminary data.</text>
</comment>
<comment type="subcellular location">
    <subcellularLocation>
        <location evidence="2">Endoplasmic reticulum membrane</location>
        <topology evidence="2">Single-pass type II membrane protein</topology>
    </subcellularLocation>
</comment>
<accession>A0A1D1V5N4</accession>
<dbReference type="GO" id="GO:0005789">
    <property type="term" value="C:endoplasmic reticulum membrane"/>
    <property type="evidence" value="ECO:0007669"/>
    <property type="project" value="UniProtKB-SubCell"/>
</dbReference>
<feature type="binding site" evidence="19">
    <location>
        <position position="665"/>
    </location>
    <ligand>
        <name>Ca(2+)</name>
        <dbReference type="ChEBI" id="CHEBI:29108"/>
    </ligand>
</feature>
<keyword evidence="9 19" id="KW-0106">Calcium</keyword>
<evidence type="ECO:0000256" key="12">
    <source>
        <dbReference type="ARBA" id="ARBA00023136"/>
    </source>
</evidence>
<dbReference type="InterPro" id="IPR001382">
    <property type="entry name" value="Glyco_hydro_47"/>
</dbReference>
<feature type="compositionally biased region" description="Basic and acidic residues" evidence="22">
    <location>
        <begin position="129"/>
        <end position="142"/>
    </location>
</feature>
<dbReference type="EMBL" id="BDGG01000003">
    <property type="protein sequence ID" value="GAU95332.1"/>
    <property type="molecule type" value="Genomic_DNA"/>
</dbReference>
<evidence type="ECO:0000256" key="14">
    <source>
        <dbReference type="ARBA" id="ARBA00023295"/>
    </source>
</evidence>
<reference evidence="24 25" key="1">
    <citation type="journal article" date="2016" name="Nat. Commun.">
        <title>Extremotolerant tardigrade genome and improved radiotolerance of human cultured cells by tardigrade-unique protein.</title>
        <authorList>
            <person name="Hashimoto T."/>
            <person name="Horikawa D.D."/>
            <person name="Saito Y."/>
            <person name="Kuwahara H."/>
            <person name="Kozuka-Hata H."/>
            <person name="Shin-I T."/>
            <person name="Minakuchi Y."/>
            <person name="Ohishi K."/>
            <person name="Motoyama A."/>
            <person name="Aizu T."/>
            <person name="Enomoto A."/>
            <person name="Kondo K."/>
            <person name="Tanaka S."/>
            <person name="Hara Y."/>
            <person name="Koshikawa S."/>
            <person name="Sagara H."/>
            <person name="Miura T."/>
            <person name="Yokobori S."/>
            <person name="Miyagawa K."/>
            <person name="Suzuki Y."/>
            <person name="Kubo T."/>
            <person name="Oyama M."/>
            <person name="Kohara Y."/>
            <person name="Fujiyama A."/>
            <person name="Arakawa K."/>
            <person name="Katayama T."/>
            <person name="Toyoda A."/>
            <person name="Kunieda T."/>
        </authorList>
    </citation>
    <scope>NUCLEOTIDE SEQUENCE [LARGE SCALE GENOMIC DNA]</scope>
    <source>
        <strain evidence="24 25">YOKOZUNA-1</strain>
    </source>
</reference>
<dbReference type="AlphaFoldDB" id="A0A1D1V5N4"/>
<gene>
    <name evidence="24" type="primary">RvY_06966-1</name>
    <name evidence="24" type="synonym">RvY_06966.1</name>
    <name evidence="24" type="ORF">RvY_06966</name>
</gene>
<feature type="disulfide bond" evidence="20">
    <location>
        <begin position="501"/>
        <end position="530"/>
    </location>
</feature>
<keyword evidence="5 23" id="KW-0812">Transmembrane</keyword>
<dbReference type="Pfam" id="PF01532">
    <property type="entry name" value="Glyco_hydro_47"/>
    <property type="match status" value="1"/>
</dbReference>
<keyword evidence="14 21" id="KW-0326">Glycosidase</keyword>
<sequence length="686" mass="78345">MREHGPRLNQYFFPARQRLPFMITMSYAHTSVLLPTGSMVSDNYIASRQRRRFPFWRTWNRLSKFQRYVLYCAVLLLTLLAVTKFQKYGEDMKIDVDSDGRLHIARQRVQKPIETEDLGKHQRYLDARRNEELKLEQERTGKDQTAAEENLPEGVEPLDIDQENGNDSVGGGNGAEVDTRPLARKKARMSTSARLSTIKPAFEQVQENMVVPKPRIFAGAANYRQKQVVEAFQWAYDAYKKYAWGHDELKPMSKSYKEWFKVGLTLVDSLDTMYIMGLTKEFAEAQKWVTESLTFDKNVDVNLFEITIRVLGGLLSAYHLSGDDVFKEKSLDLGERLLVAFETESGVPHSDVNLQKKTSHAPSWGPDSSTAEVTTIQLEFNDLSFVTGDPKFATKSFNVAEIVHKLPKKDGLVPIFINAVTGHFRQSAVISFGARGDSYYEYLLKQWLQDGKRSDWLRDDYVQAITGAQKHLMRSSLPNHLVFLGELHGPRFSSKMDVLACFLPGTLALGYMNGMPEDHLTLAQNLAYTCRQMYVRTATGLGPEIGHFNIGNSDTPADTVDMYIKTNDAHALLRPEYVESLFYLYRLTKNSTYQEWGWDVFLAIEKYAKVQSGGYASIENVNEAEKVRHRDHMESFLLAETFKYLFLLFDDERVLLPLDGYVFNTEAHPLPIRKPFVSLKPGTTLT</sequence>
<evidence type="ECO:0000256" key="20">
    <source>
        <dbReference type="PIRSR" id="PIRSR601382-3"/>
    </source>
</evidence>
<evidence type="ECO:0000256" key="23">
    <source>
        <dbReference type="SAM" id="Phobius"/>
    </source>
</evidence>
<organism evidence="24 25">
    <name type="scientific">Ramazzottius varieornatus</name>
    <name type="common">Water bear</name>
    <name type="synonym">Tardigrade</name>
    <dbReference type="NCBI Taxonomy" id="947166"/>
    <lineage>
        <taxon>Eukaryota</taxon>
        <taxon>Metazoa</taxon>
        <taxon>Ecdysozoa</taxon>
        <taxon>Tardigrada</taxon>
        <taxon>Eutardigrada</taxon>
        <taxon>Parachela</taxon>
        <taxon>Hypsibioidea</taxon>
        <taxon>Ramazzottiidae</taxon>
        <taxon>Ramazzottius</taxon>
    </lineage>
</organism>
<dbReference type="GO" id="GO:0005975">
    <property type="term" value="P:carbohydrate metabolic process"/>
    <property type="evidence" value="ECO:0007669"/>
    <property type="project" value="InterPro"/>
</dbReference>
<proteinExistence type="inferred from homology"/>
<evidence type="ECO:0000256" key="22">
    <source>
        <dbReference type="SAM" id="MobiDB-lite"/>
    </source>
</evidence>
<feature type="transmembrane region" description="Helical" evidence="23">
    <location>
        <begin position="68"/>
        <end position="85"/>
    </location>
</feature>
<keyword evidence="7 21" id="KW-0378">Hydrolase</keyword>
<evidence type="ECO:0000256" key="1">
    <source>
        <dbReference type="ARBA" id="ARBA00001913"/>
    </source>
</evidence>
<comment type="cofactor">
    <cofactor evidence="1 19">
        <name>Ca(2+)</name>
        <dbReference type="ChEBI" id="CHEBI:29108"/>
    </cofactor>
</comment>
<evidence type="ECO:0000256" key="19">
    <source>
        <dbReference type="PIRSR" id="PIRSR601382-2"/>
    </source>
</evidence>
<dbReference type="EC" id="3.2.1.-" evidence="21"/>
<comment type="catalytic activity">
    <reaction evidence="16">
        <text>N(4)-(alpha-D-Man-(1-&gt;2)-alpha-D-Man-(1-&gt;2)-alpha-D-Man-(1-&gt;3)-[alpha-D-Man-(1-&gt;2)-alpha-D-Man-(1-&gt;3)-[alpha-D-Man-(1-&gt;2)-alpha-D-Man-(1-&gt;6)]-alpha-D-Man-(1-&gt;6)]-beta-D-Man-(1-&gt;4)-beta-D-GlcNAc-(1-&gt;4)-beta-D-GlcNAc)-L-asparaginyl-[protein] (N-glucan mannose isomer 9A1,2,3B1,2,3) + 4 H2O = N(4)-(alpha-D-Man-(1-&gt;3)-[alpha-D-Man-(1-&gt;3)-[alpha-D-Man-(1-&gt;6)]-alpha-D-Man-(1-&gt;6)]-beta-D-Man-(1-&gt;4)-beta-D-GlcNAc-(1-&gt;4)-beta-D-GlcNAc)-L-asparaginyl-[protein] (N-glucan mannose isomer 5A1,2) + 4 beta-D-mannose</text>
        <dbReference type="Rhea" id="RHEA:56008"/>
        <dbReference type="Rhea" id="RHEA-COMP:14356"/>
        <dbReference type="Rhea" id="RHEA-COMP:14367"/>
        <dbReference type="ChEBI" id="CHEBI:15377"/>
        <dbReference type="ChEBI" id="CHEBI:28563"/>
        <dbReference type="ChEBI" id="CHEBI:59087"/>
        <dbReference type="ChEBI" id="CHEBI:139493"/>
        <dbReference type="EC" id="3.2.1.113"/>
    </reaction>
</comment>
<evidence type="ECO:0000256" key="2">
    <source>
        <dbReference type="ARBA" id="ARBA00004648"/>
    </source>
</evidence>
<dbReference type="Proteomes" id="UP000186922">
    <property type="component" value="Unassembled WGS sequence"/>
</dbReference>
<feature type="active site" evidence="18">
    <location>
        <position position="437"/>
    </location>
</feature>
<dbReference type="FunFam" id="1.50.10.10:FF:000010">
    <property type="entry name" value="alpha-1,2-Mannosidase"/>
    <property type="match status" value="1"/>
</dbReference>
<dbReference type="GO" id="GO:0005509">
    <property type="term" value="F:calcium ion binding"/>
    <property type="evidence" value="ECO:0007669"/>
    <property type="project" value="InterPro"/>
</dbReference>
<keyword evidence="12 23" id="KW-0472">Membrane</keyword>
<keyword evidence="10" id="KW-0735">Signal-anchor</keyword>
<evidence type="ECO:0000313" key="24">
    <source>
        <dbReference type="EMBL" id="GAU95332.1"/>
    </source>
</evidence>
<keyword evidence="6 19" id="KW-0479">Metal-binding</keyword>
<feature type="active site" description="Proton donor" evidence="18">
    <location>
        <position position="305"/>
    </location>
</feature>
<dbReference type="PRINTS" id="PR00747">
    <property type="entry name" value="GLYHDRLASE47"/>
</dbReference>
<evidence type="ECO:0000256" key="18">
    <source>
        <dbReference type="PIRSR" id="PIRSR601382-1"/>
    </source>
</evidence>
<dbReference type="InterPro" id="IPR050749">
    <property type="entry name" value="Glycosyl_Hydrolase_47"/>
</dbReference>
<comment type="function">
    <text evidence="17">Involved in glycoprotein quality control targeting of misfolded glycoproteins for degradation. It primarily trims a single alpha-1,2-linked mannose residue from Man(9)GlcNAc(2) to produce Man(8)GlcNAc(2), but at high enzyme concentrations, as found in the ER quality control compartment (ERQC), it further trims the carbohydrates to Man(5-6)GlcNAc(2).</text>
</comment>
<dbReference type="PANTHER" id="PTHR11742">
    <property type="entry name" value="MANNOSYL-OLIGOSACCHARIDE ALPHA-1,2-MANNOSIDASE-RELATED"/>
    <property type="match status" value="1"/>
</dbReference>
<dbReference type="STRING" id="947166.A0A1D1V5N4"/>
<protein>
    <recommendedName>
        <fullName evidence="21">alpha-1,2-Mannosidase</fullName>
        <ecNumber evidence="21">3.2.1.-</ecNumber>
    </recommendedName>
</protein>
<evidence type="ECO:0000256" key="15">
    <source>
        <dbReference type="ARBA" id="ARBA00047669"/>
    </source>
</evidence>
<evidence type="ECO:0000256" key="10">
    <source>
        <dbReference type="ARBA" id="ARBA00022968"/>
    </source>
</evidence>
<dbReference type="PANTHER" id="PTHR11742:SF55">
    <property type="entry name" value="ENDOPLASMIC RETICULUM MANNOSYL-OLIGOSACCHARIDE 1,2-ALPHA-MANNOSIDASE"/>
    <property type="match status" value="1"/>
</dbReference>
<feature type="active site" evidence="18">
    <location>
        <position position="576"/>
    </location>
</feature>
<evidence type="ECO:0000256" key="17">
    <source>
        <dbReference type="ARBA" id="ARBA00053655"/>
    </source>
</evidence>
<keyword evidence="13 20" id="KW-1015">Disulfide bond</keyword>
<evidence type="ECO:0000256" key="7">
    <source>
        <dbReference type="ARBA" id="ARBA00022801"/>
    </source>
</evidence>
<evidence type="ECO:0000313" key="25">
    <source>
        <dbReference type="Proteomes" id="UP000186922"/>
    </source>
</evidence>